<dbReference type="EMBL" id="JBHUFD010000001">
    <property type="protein sequence ID" value="MFD1871847.1"/>
    <property type="molecule type" value="Genomic_DNA"/>
</dbReference>
<feature type="signal peptide" evidence="1">
    <location>
        <begin position="1"/>
        <end position="25"/>
    </location>
</feature>
<dbReference type="Proteomes" id="UP001597197">
    <property type="component" value="Unassembled WGS sequence"/>
</dbReference>
<sequence length="182" mass="19168">MKQAFALVGLLAAASCNPPSEPAAAAPVGALAQAQPNAAAVRQAVAAYIRANTADFAGYEPVRWGRPTAYTKASEAASQGVVAMQLFDNALASRREALANYKASLARRDAPAKTAAFKARYGKANRYNDSLLALATKLDGAADTARLGAAVRHTYRTRARSGFMLLDSATFVVYTTGQVERL</sequence>
<keyword evidence="3" id="KW-1185">Reference proteome</keyword>
<evidence type="ECO:0000256" key="1">
    <source>
        <dbReference type="SAM" id="SignalP"/>
    </source>
</evidence>
<organism evidence="2 3">
    <name type="scientific">Hymenobacter bucti</name>
    <dbReference type="NCBI Taxonomy" id="1844114"/>
    <lineage>
        <taxon>Bacteria</taxon>
        <taxon>Pseudomonadati</taxon>
        <taxon>Bacteroidota</taxon>
        <taxon>Cytophagia</taxon>
        <taxon>Cytophagales</taxon>
        <taxon>Hymenobacteraceae</taxon>
        <taxon>Hymenobacter</taxon>
    </lineage>
</organism>
<keyword evidence="1" id="KW-0732">Signal</keyword>
<accession>A0ABW4QQL1</accession>
<protein>
    <submittedName>
        <fullName evidence="2">Uncharacterized protein</fullName>
    </submittedName>
</protein>
<dbReference type="PROSITE" id="PS51257">
    <property type="entry name" value="PROKAR_LIPOPROTEIN"/>
    <property type="match status" value="1"/>
</dbReference>
<comment type="caution">
    <text evidence="2">The sequence shown here is derived from an EMBL/GenBank/DDBJ whole genome shotgun (WGS) entry which is preliminary data.</text>
</comment>
<evidence type="ECO:0000313" key="3">
    <source>
        <dbReference type="Proteomes" id="UP001597197"/>
    </source>
</evidence>
<name>A0ABW4QQL1_9BACT</name>
<evidence type="ECO:0000313" key="2">
    <source>
        <dbReference type="EMBL" id="MFD1871847.1"/>
    </source>
</evidence>
<feature type="chain" id="PRO_5046676111" evidence="1">
    <location>
        <begin position="26"/>
        <end position="182"/>
    </location>
</feature>
<reference evidence="3" key="1">
    <citation type="journal article" date="2019" name="Int. J. Syst. Evol. Microbiol.">
        <title>The Global Catalogue of Microorganisms (GCM) 10K type strain sequencing project: providing services to taxonomists for standard genome sequencing and annotation.</title>
        <authorList>
            <consortium name="The Broad Institute Genomics Platform"/>
            <consortium name="The Broad Institute Genome Sequencing Center for Infectious Disease"/>
            <person name="Wu L."/>
            <person name="Ma J."/>
        </authorList>
    </citation>
    <scope>NUCLEOTIDE SEQUENCE [LARGE SCALE GENOMIC DNA]</scope>
    <source>
        <strain evidence="3">CGMCC 1.15795</strain>
    </source>
</reference>
<proteinExistence type="predicted"/>
<gene>
    <name evidence="2" type="ORF">ACFSDX_05380</name>
</gene>
<dbReference type="RefSeq" id="WP_382312174.1">
    <property type="nucleotide sequence ID" value="NZ_JBHUFD010000001.1"/>
</dbReference>